<evidence type="ECO:0000256" key="6">
    <source>
        <dbReference type="ARBA" id="ARBA00023315"/>
    </source>
</evidence>
<dbReference type="AlphaFoldDB" id="A0A1R2D1B1"/>
<keyword evidence="2 7" id="KW-0808">Transferase</keyword>
<feature type="transmembrane region" description="Helical" evidence="7">
    <location>
        <begin position="50"/>
        <end position="68"/>
    </location>
</feature>
<comment type="caution">
    <text evidence="9">The sequence shown here is derived from an EMBL/GenBank/DDBJ whole genome shotgun (WGS) entry which is preliminary data.</text>
</comment>
<dbReference type="EC" id="2.3.1.225" evidence="7"/>
<evidence type="ECO:0000256" key="7">
    <source>
        <dbReference type="RuleBase" id="RU079119"/>
    </source>
</evidence>
<keyword evidence="5 7" id="KW-0472">Membrane</keyword>
<evidence type="ECO:0000256" key="2">
    <source>
        <dbReference type="ARBA" id="ARBA00022679"/>
    </source>
</evidence>
<evidence type="ECO:0000256" key="5">
    <source>
        <dbReference type="ARBA" id="ARBA00023136"/>
    </source>
</evidence>
<dbReference type="Proteomes" id="UP000187209">
    <property type="component" value="Unassembled WGS sequence"/>
</dbReference>
<keyword evidence="4 7" id="KW-1133">Transmembrane helix</keyword>
<keyword evidence="3 7" id="KW-0812">Transmembrane</keyword>
<evidence type="ECO:0000313" key="9">
    <source>
        <dbReference type="EMBL" id="OMJ94990.1"/>
    </source>
</evidence>
<evidence type="ECO:0000259" key="8">
    <source>
        <dbReference type="Pfam" id="PF01529"/>
    </source>
</evidence>
<comment type="subcellular location">
    <subcellularLocation>
        <location evidence="1">Membrane</location>
        <topology evidence="1">Multi-pass membrane protein</topology>
    </subcellularLocation>
</comment>
<feature type="domain" description="Palmitoyltransferase DHHC" evidence="8">
    <location>
        <begin position="86"/>
        <end position="215"/>
    </location>
</feature>
<evidence type="ECO:0000256" key="1">
    <source>
        <dbReference type="ARBA" id="ARBA00004141"/>
    </source>
</evidence>
<comment type="similarity">
    <text evidence="7">Belongs to the DHHC palmitoyltransferase family.</text>
</comment>
<dbReference type="Pfam" id="PF01529">
    <property type="entry name" value="DHHC"/>
    <property type="match status" value="1"/>
</dbReference>
<dbReference type="PROSITE" id="PS50216">
    <property type="entry name" value="DHHC"/>
    <property type="match status" value="1"/>
</dbReference>
<organism evidence="9 10">
    <name type="scientific">Stentor coeruleus</name>
    <dbReference type="NCBI Taxonomy" id="5963"/>
    <lineage>
        <taxon>Eukaryota</taxon>
        <taxon>Sar</taxon>
        <taxon>Alveolata</taxon>
        <taxon>Ciliophora</taxon>
        <taxon>Postciliodesmatophora</taxon>
        <taxon>Heterotrichea</taxon>
        <taxon>Heterotrichida</taxon>
        <taxon>Stentoridae</taxon>
        <taxon>Stentor</taxon>
    </lineage>
</organism>
<dbReference type="PANTHER" id="PTHR12246">
    <property type="entry name" value="PALMITOYLTRANSFERASE ZDHHC16"/>
    <property type="match status" value="1"/>
</dbReference>
<evidence type="ECO:0000313" key="10">
    <source>
        <dbReference type="Proteomes" id="UP000187209"/>
    </source>
</evidence>
<dbReference type="OrthoDB" id="302728at2759"/>
<dbReference type="GO" id="GO:0019706">
    <property type="term" value="F:protein-cysteine S-palmitoyltransferase activity"/>
    <property type="evidence" value="ECO:0007669"/>
    <property type="project" value="UniProtKB-EC"/>
</dbReference>
<accession>A0A1R2D1B1</accession>
<dbReference type="InterPro" id="IPR001594">
    <property type="entry name" value="Palmitoyltrfase_DHHC"/>
</dbReference>
<reference evidence="9 10" key="1">
    <citation type="submission" date="2016-11" db="EMBL/GenBank/DDBJ databases">
        <title>The macronuclear genome of Stentor coeruleus: a giant cell with tiny introns.</title>
        <authorList>
            <person name="Slabodnick M."/>
            <person name="Ruby J.G."/>
            <person name="Reiff S.B."/>
            <person name="Swart E.C."/>
            <person name="Gosai S."/>
            <person name="Prabakaran S."/>
            <person name="Witkowska E."/>
            <person name="Larue G.E."/>
            <person name="Fisher S."/>
            <person name="Freeman R.M."/>
            <person name="Gunawardena J."/>
            <person name="Chu W."/>
            <person name="Stover N.A."/>
            <person name="Gregory B.D."/>
            <person name="Nowacki M."/>
            <person name="Derisi J."/>
            <person name="Roy S.W."/>
            <person name="Marshall W.F."/>
            <person name="Sood P."/>
        </authorList>
    </citation>
    <scope>NUCLEOTIDE SEQUENCE [LARGE SCALE GENOMIC DNA]</scope>
    <source>
        <strain evidence="9">WM001</strain>
    </source>
</reference>
<feature type="transmembrane region" description="Helical" evidence="7">
    <location>
        <begin position="177"/>
        <end position="204"/>
    </location>
</feature>
<feature type="transmembrane region" description="Helical" evidence="7">
    <location>
        <begin position="137"/>
        <end position="161"/>
    </location>
</feature>
<dbReference type="EMBL" id="MPUH01000018">
    <property type="protein sequence ID" value="OMJ94990.1"/>
    <property type="molecule type" value="Genomic_DNA"/>
</dbReference>
<evidence type="ECO:0000256" key="3">
    <source>
        <dbReference type="ARBA" id="ARBA00022692"/>
    </source>
</evidence>
<name>A0A1R2D1B1_9CILI</name>
<dbReference type="GO" id="GO:0016020">
    <property type="term" value="C:membrane"/>
    <property type="evidence" value="ECO:0007669"/>
    <property type="project" value="UniProtKB-SubCell"/>
</dbReference>
<keyword evidence="6 7" id="KW-0012">Acyltransferase</keyword>
<protein>
    <recommendedName>
        <fullName evidence="7">Palmitoyltransferase</fullName>
        <ecNumber evidence="7">2.3.1.225</ecNumber>
    </recommendedName>
</protein>
<evidence type="ECO:0000256" key="4">
    <source>
        <dbReference type="ARBA" id="ARBA00022989"/>
    </source>
</evidence>
<comment type="catalytic activity">
    <reaction evidence="7">
        <text>L-cysteinyl-[protein] + hexadecanoyl-CoA = S-hexadecanoyl-L-cysteinyl-[protein] + CoA</text>
        <dbReference type="Rhea" id="RHEA:36683"/>
        <dbReference type="Rhea" id="RHEA-COMP:10131"/>
        <dbReference type="Rhea" id="RHEA-COMP:11032"/>
        <dbReference type="ChEBI" id="CHEBI:29950"/>
        <dbReference type="ChEBI" id="CHEBI:57287"/>
        <dbReference type="ChEBI" id="CHEBI:57379"/>
        <dbReference type="ChEBI" id="CHEBI:74151"/>
        <dbReference type="EC" id="2.3.1.225"/>
    </reaction>
</comment>
<keyword evidence="10" id="KW-1185">Reference proteome</keyword>
<sequence length="243" mass="28254">MPYSPEEKKICQALSKVAFIVVILLVFSLIWMYFAHLYWIVFEEVTRTGIFWTSIGLIIAFGVLFDLIKSSLTSPGFSTDLEIPVDKHEICEICKYYKPPRSHHCSLCEKCILEMDHHCPWINNCVGYYNRKYFYRFILWVIAGSAFLAIITAPSIFIIAFNPLEFEKQYSENTKKIIMFVFSLGFAVTLVVGLLLGFQAYLIVTQQSTVEYYKKRTINPGYCRRLVSRIAVMLSKKEEKNRI</sequence>
<dbReference type="InterPro" id="IPR039859">
    <property type="entry name" value="PFA4/ZDH16/20/ERF2-like"/>
</dbReference>
<proteinExistence type="inferred from homology"/>
<feature type="transmembrane region" description="Helical" evidence="7">
    <location>
        <begin position="17"/>
        <end position="38"/>
    </location>
</feature>
<gene>
    <name evidence="9" type="ORF">SteCoe_1682</name>
</gene>
<comment type="domain">
    <text evidence="7">The DHHC domain is required for palmitoyltransferase activity.</text>
</comment>